<dbReference type="PANTHER" id="PTHR13651:SF0">
    <property type="entry name" value="PROTEIN ABITRAM"/>
    <property type="match status" value="1"/>
</dbReference>
<dbReference type="GO" id="GO:0030425">
    <property type="term" value="C:dendrite"/>
    <property type="evidence" value="ECO:0007669"/>
    <property type="project" value="TreeGrafter"/>
</dbReference>
<dbReference type="GO" id="GO:0030027">
    <property type="term" value="C:lamellipodium"/>
    <property type="evidence" value="ECO:0007669"/>
    <property type="project" value="TreeGrafter"/>
</dbReference>
<dbReference type="OrthoDB" id="48130at2759"/>
<gene>
    <name evidence="1" type="ORF">BLA29_002654</name>
</gene>
<comment type="caution">
    <text evidence="1">The sequence shown here is derived from an EMBL/GenBank/DDBJ whole genome shotgun (WGS) entry which is preliminary data.</text>
</comment>
<dbReference type="PANTHER" id="PTHR13651">
    <property type="entry name" value="PROTEIN ABITRAM"/>
    <property type="match status" value="1"/>
</dbReference>
<dbReference type="InterPro" id="IPR039169">
    <property type="entry name" value="Abitram"/>
</dbReference>
<dbReference type="SUPFAM" id="SSF51230">
    <property type="entry name" value="Single hybrid motif"/>
    <property type="match status" value="1"/>
</dbReference>
<dbReference type="GO" id="GO:0003785">
    <property type="term" value="F:actin monomer binding"/>
    <property type="evidence" value="ECO:0007669"/>
    <property type="project" value="TreeGrafter"/>
</dbReference>
<evidence type="ECO:0008006" key="3">
    <source>
        <dbReference type="Google" id="ProtNLM"/>
    </source>
</evidence>
<name>A0A1Y3AUA3_EURMA</name>
<dbReference type="GO" id="GO:0051015">
    <property type="term" value="F:actin filament binding"/>
    <property type="evidence" value="ECO:0007669"/>
    <property type="project" value="TreeGrafter"/>
</dbReference>
<sequence>MDLITIDSVIDNNNSDDDDDDGIKSILKMMRIIKPFPAVSERYYQNNIYKKRKDGHNYDQIVLLHSNRIAVICLSPLHEIIVQNKSIKTIDFCGKNKNVNRLDNQVKGKGKKGAQMVAPESILCTLHCQDETLYPIRACIRGKIIEMNKCLVNEPSLMIEKPLTDGYIAIILPPMNK</sequence>
<dbReference type="GO" id="GO:0048813">
    <property type="term" value="P:dendrite morphogenesis"/>
    <property type="evidence" value="ECO:0007669"/>
    <property type="project" value="TreeGrafter"/>
</dbReference>
<evidence type="ECO:0000313" key="1">
    <source>
        <dbReference type="EMBL" id="OTF71223.1"/>
    </source>
</evidence>
<organism evidence="1 2">
    <name type="scientific">Euroglyphus maynei</name>
    <name type="common">Mayne's house dust mite</name>
    <dbReference type="NCBI Taxonomy" id="6958"/>
    <lineage>
        <taxon>Eukaryota</taxon>
        <taxon>Metazoa</taxon>
        <taxon>Ecdysozoa</taxon>
        <taxon>Arthropoda</taxon>
        <taxon>Chelicerata</taxon>
        <taxon>Arachnida</taxon>
        <taxon>Acari</taxon>
        <taxon>Acariformes</taxon>
        <taxon>Sarcoptiformes</taxon>
        <taxon>Astigmata</taxon>
        <taxon>Psoroptidia</taxon>
        <taxon>Analgoidea</taxon>
        <taxon>Pyroglyphidae</taxon>
        <taxon>Pyroglyphinae</taxon>
        <taxon>Euroglyphus</taxon>
    </lineage>
</organism>
<reference evidence="1 2" key="1">
    <citation type="submission" date="2017-03" db="EMBL/GenBank/DDBJ databases">
        <title>Genome Survey of Euroglyphus maynei.</title>
        <authorList>
            <person name="Arlian L.G."/>
            <person name="Morgan M.S."/>
            <person name="Rider S.D."/>
        </authorList>
    </citation>
    <scope>NUCLEOTIDE SEQUENCE [LARGE SCALE GENOMIC DNA]</scope>
    <source>
        <strain evidence="1">Arlian Lab</strain>
        <tissue evidence="1">Whole body</tissue>
    </source>
</reference>
<keyword evidence="2" id="KW-1185">Reference proteome</keyword>
<accession>A0A1Y3AUA3</accession>
<dbReference type="AlphaFoldDB" id="A0A1Y3AUA3"/>
<dbReference type="Proteomes" id="UP000194236">
    <property type="component" value="Unassembled WGS sequence"/>
</dbReference>
<dbReference type="InterPro" id="IPR011053">
    <property type="entry name" value="Single_hybrid_motif"/>
</dbReference>
<proteinExistence type="predicted"/>
<protein>
    <recommendedName>
        <fullName evidence="3">Actin-binding transcription modulator</fullName>
    </recommendedName>
</protein>
<dbReference type="EMBL" id="MUJZ01062079">
    <property type="protein sequence ID" value="OTF71223.1"/>
    <property type="molecule type" value="Genomic_DNA"/>
</dbReference>
<dbReference type="GO" id="GO:0005634">
    <property type="term" value="C:nucleus"/>
    <property type="evidence" value="ECO:0007669"/>
    <property type="project" value="TreeGrafter"/>
</dbReference>
<evidence type="ECO:0000313" key="2">
    <source>
        <dbReference type="Proteomes" id="UP000194236"/>
    </source>
</evidence>
<dbReference type="GO" id="GO:0032433">
    <property type="term" value="C:filopodium tip"/>
    <property type="evidence" value="ECO:0007669"/>
    <property type="project" value="TreeGrafter"/>
</dbReference>
<dbReference type="GO" id="GO:0030833">
    <property type="term" value="P:regulation of actin filament polymerization"/>
    <property type="evidence" value="ECO:0007669"/>
    <property type="project" value="TreeGrafter"/>
</dbReference>
<dbReference type="Gene3D" id="2.40.50.100">
    <property type="match status" value="1"/>
</dbReference>
<dbReference type="GO" id="GO:0051489">
    <property type="term" value="P:regulation of filopodium assembly"/>
    <property type="evidence" value="ECO:0007669"/>
    <property type="project" value="TreeGrafter"/>
</dbReference>